<feature type="transmembrane region" description="Helical" evidence="1">
    <location>
        <begin position="59"/>
        <end position="79"/>
    </location>
</feature>
<comment type="caution">
    <text evidence="2">The sequence shown here is derived from an EMBL/GenBank/DDBJ whole genome shotgun (WGS) entry which is preliminary data.</text>
</comment>
<name>A0ABN1LDK1_9ALTE</name>
<dbReference type="Proteomes" id="UP001500359">
    <property type="component" value="Unassembled WGS sequence"/>
</dbReference>
<organism evidence="2 3">
    <name type="scientific">Aliiglaciecola litoralis</name>
    <dbReference type="NCBI Taxonomy" id="582857"/>
    <lineage>
        <taxon>Bacteria</taxon>
        <taxon>Pseudomonadati</taxon>
        <taxon>Pseudomonadota</taxon>
        <taxon>Gammaproteobacteria</taxon>
        <taxon>Alteromonadales</taxon>
        <taxon>Alteromonadaceae</taxon>
        <taxon>Aliiglaciecola</taxon>
    </lineage>
</organism>
<keyword evidence="3" id="KW-1185">Reference proteome</keyword>
<feature type="transmembrane region" description="Helical" evidence="1">
    <location>
        <begin position="85"/>
        <end position="104"/>
    </location>
</feature>
<dbReference type="RefSeq" id="WP_343856585.1">
    <property type="nucleotide sequence ID" value="NZ_BAAAFD010000002.1"/>
</dbReference>
<accession>A0ABN1LDK1</accession>
<keyword evidence="1" id="KW-1133">Transmembrane helix</keyword>
<evidence type="ECO:0000256" key="1">
    <source>
        <dbReference type="SAM" id="Phobius"/>
    </source>
</evidence>
<keyword evidence="1" id="KW-0472">Membrane</keyword>
<gene>
    <name evidence="2" type="ORF">GCM10009114_07110</name>
</gene>
<keyword evidence="1" id="KW-0812">Transmembrane</keyword>
<reference evidence="2 3" key="1">
    <citation type="journal article" date="2019" name="Int. J. Syst. Evol. Microbiol.">
        <title>The Global Catalogue of Microorganisms (GCM) 10K type strain sequencing project: providing services to taxonomists for standard genome sequencing and annotation.</title>
        <authorList>
            <consortium name="The Broad Institute Genomics Platform"/>
            <consortium name="The Broad Institute Genome Sequencing Center for Infectious Disease"/>
            <person name="Wu L."/>
            <person name="Ma J."/>
        </authorList>
    </citation>
    <scope>NUCLEOTIDE SEQUENCE [LARGE SCALE GENOMIC DNA]</scope>
    <source>
        <strain evidence="2 3">JCM 15896</strain>
    </source>
</reference>
<evidence type="ECO:0000313" key="3">
    <source>
        <dbReference type="Proteomes" id="UP001500359"/>
    </source>
</evidence>
<sequence length="158" mass="17919">MNSFTQKFKGHKTKFSFDEHSLSYKHSDSEDSLAFEVKYTEVDVRNSIYSTSKNPILKFASFPFILLAIFAIGKASLIAESIDKLIAGLLVALLWLAVAAAFWWKYKRSEVSLTMFDSARGRIVIVHDGQESKIINTLVKLVTNRCTEFKQAEDMVVQ</sequence>
<proteinExistence type="predicted"/>
<evidence type="ECO:0000313" key="2">
    <source>
        <dbReference type="EMBL" id="GAA0853717.1"/>
    </source>
</evidence>
<dbReference type="EMBL" id="BAAAFD010000002">
    <property type="protein sequence ID" value="GAA0853717.1"/>
    <property type="molecule type" value="Genomic_DNA"/>
</dbReference>
<protein>
    <submittedName>
        <fullName evidence="2">Uncharacterized protein</fullName>
    </submittedName>
</protein>